<dbReference type="InterPro" id="IPR010982">
    <property type="entry name" value="Lambda_DNA-bd_dom_sf"/>
</dbReference>
<accession>A0ABS4WIF7</accession>
<dbReference type="InterPro" id="IPR001387">
    <property type="entry name" value="Cro/C1-type_HTH"/>
</dbReference>
<dbReference type="Proteomes" id="UP000766570">
    <property type="component" value="Unassembled WGS sequence"/>
</dbReference>
<feature type="domain" description="HTH cro/C1-type" evidence="1">
    <location>
        <begin position="16"/>
        <end position="70"/>
    </location>
</feature>
<comment type="caution">
    <text evidence="2">The sequence shown here is derived from an EMBL/GenBank/DDBJ whole genome shotgun (WGS) entry which is preliminary data.</text>
</comment>
<evidence type="ECO:0000313" key="3">
    <source>
        <dbReference type="Proteomes" id="UP000766570"/>
    </source>
</evidence>
<evidence type="ECO:0000259" key="1">
    <source>
        <dbReference type="PROSITE" id="PS50943"/>
    </source>
</evidence>
<evidence type="ECO:0000313" key="2">
    <source>
        <dbReference type="EMBL" id="MBP2375987.1"/>
    </source>
</evidence>
<dbReference type="PROSITE" id="PS50943">
    <property type="entry name" value="HTH_CROC1"/>
    <property type="match status" value="1"/>
</dbReference>
<keyword evidence="3" id="KW-1185">Reference proteome</keyword>
<dbReference type="Pfam" id="PF01381">
    <property type="entry name" value="HTH_3"/>
    <property type="match status" value="1"/>
</dbReference>
<proteinExistence type="predicted"/>
<dbReference type="Gene3D" id="1.10.260.40">
    <property type="entry name" value="lambda repressor-like DNA-binding domains"/>
    <property type="match status" value="1"/>
</dbReference>
<dbReference type="EMBL" id="JAGIOE010000001">
    <property type="protein sequence ID" value="MBP2375987.1"/>
    <property type="molecule type" value="Genomic_DNA"/>
</dbReference>
<sequence length="81" mass="8961">MPSIDVKNAKVLSQIIKAAREGQGVQAQDLADRLGLTPQYISKLESGTSTLFATRLFRVLNRLNIKMTLSYEPKKSDDSHG</sequence>
<organism evidence="2 3">
    <name type="scientific">Paeniglutamicibacter psychrophenolicus</name>
    <dbReference type="NCBI Taxonomy" id="257454"/>
    <lineage>
        <taxon>Bacteria</taxon>
        <taxon>Bacillati</taxon>
        <taxon>Actinomycetota</taxon>
        <taxon>Actinomycetes</taxon>
        <taxon>Micrococcales</taxon>
        <taxon>Micrococcaceae</taxon>
        <taxon>Paeniglutamicibacter</taxon>
    </lineage>
</organism>
<dbReference type="SUPFAM" id="SSF47413">
    <property type="entry name" value="lambda repressor-like DNA-binding domains"/>
    <property type="match status" value="1"/>
</dbReference>
<dbReference type="CDD" id="cd00093">
    <property type="entry name" value="HTH_XRE"/>
    <property type="match status" value="1"/>
</dbReference>
<dbReference type="RefSeq" id="WP_209910358.1">
    <property type="nucleotide sequence ID" value="NZ_BAAAMI010000023.1"/>
</dbReference>
<protein>
    <submittedName>
        <fullName evidence="2">Transcriptional regulator with XRE-family HTH domain</fullName>
    </submittedName>
</protein>
<name>A0ABS4WIF7_9MICC</name>
<gene>
    <name evidence="2" type="ORF">JOF46_003899</name>
</gene>
<dbReference type="SMART" id="SM00530">
    <property type="entry name" value="HTH_XRE"/>
    <property type="match status" value="1"/>
</dbReference>
<reference evidence="2 3" key="1">
    <citation type="submission" date="2021-03" db="EMBL/GenBank/DDBJ databases">
        <title>Sequencing the genomes of 1000 actinobacteria strains.</title>
        <authorList>
            <person name="Klenk H.-P."/>
        </authorList>
    </citation>
    <scope>NUCLEOTIDE SEQUENCE [LARGE SCALE GENOMIC DNA]</scope>
    <source>
        <strain evidence="2 3">DSM 15454</strain>
    </source>
</reference>